<evidence type="ECO:0000259" key="8">
    <source>
        <dbReference type="PROSITE" id="PS50928"/>
    </source>
</evidence>
<name>A0ABT9P617_9ACTN</name>
<dbReference type="InterPro" id="IPR050809">
    <property type="entry name" value="UgpAE/MalFG_permease"/>
</dbReference>
<evidence type="ECO:0000256" key="5">
    <source>
        <dbReference type="ARBA" id="ARBA00022989"/>
    </source>
</evidence>
<dbReference type="PANTHER" id="PTHR43227:SF8">
    <property type="entry name" value="DIACETYLCHITOBIOSE UPTAKE SYSTEM PERMEASE PROTEIN DASB"/>
    <property type="match status" value="1"/>
</dbReference>
<keyword evidence="3" id="KW-1003">Cell membrane</keyword>
<evidence type="ECO:0000313" key="9">
    <source>
        <dbReference type="EMBL" id="MDP9828123.1"/>
    </source>
</evidence>
<dbReference type="RefSeq" id="WP_307244986.1">
    <property type="nucleotide sequence ID" value="NZ_JAUSQZ010000001.1"/>
</dbReference>
<dbReference type="Proteomes" id="UP001235712">
    <property type="component" value="Unassembled WGS sequence"/>
</dbReference>
<feature type="transmembrane region" description="Helical" evidence="7">
    <location>
        <begin position="161"/>
        <end position="184"/>
    </location>
</feature>
<dbReference type="SUPFAM" id="SSF161098">
    <property type="entry name" value="MetI-like"/>
    <property type="match status" value="1"/>
</dbReference>
<keyword evidence="6 7" id="KW-0472">Membrane</keyword>
<feature type="transmembrane region" description="Helical" evidence="7">
    <location>
        <begin position="212"/>
        <end position="231"/>
    </location>
</feature>
<accession>A0ABT9P617</accession>
<comment type="similarity">
    <text evidence="7">Belongs to the binding-protein-dependent transport system permease family.</text>
</comment>
<dbReference type="CDD" id="cd06261">
    <property type="entry name" value="TM_PBP2"/>
    <property type="match status" value="1"/>
</dbReference>
<dbReference type="EMBL" id="JAUSQZ010000001">
    <property type="protein sequence ID" value="MDP9828123.1"/>
    <property type="molecule type" value="Genomic_DNA"/>
</dbReference>
<protein>
    <submittedName>
        <fullName evidence="9">N,N'-diacetylchitobiose transport system permease protein</fullName>
    </submittedName>
</protein>
<feature type="transmembrane region" description="Helical" evidence="7">
    <location>
        <begin position="12"/>
        <end position="33"/>
    </location>
</feature>
<proteinExistence type="inferred from homology"/>
<comment type="subcellular location">
    <subcellularLocation>
        <location evidence="1 7">Cell membrane</location>
        <topology evidence="1 7">Multi-pass membrane protein</topology>
    </subcellularLocation>
</comment>
<feature type="transmembrane region" description="Helical" evidence="7">
    <location>
        <begin position="108"/>
        <end position="132"/>
    </location>
</feature>
<feature type="transmembrane region" description="Helical" evidence="7">
    <location>
        <begin position="271"/>
        <end position="291"/>
    </location>
</feature>
<feature type="domain" description="ABC transmembrane type-1" evidence="8">
    <location>
        <begin position="74"/>
        <end position="290"/>
    </location>
</feature>
<sequence>MPGPRKRRNSLLPYGLLLPATLVLALVLGYPFARLILLSLQKFGLKQQFGAPPDFVGLDNYTKILTDDQFWLVLYRTVGFCAAAVVLTMVLGMLVALLIRRVGRAMRLALIVSLLLAWAMPPLSATVVWQWLFDTRYGLVNWLLTQLGGDFHGHSWLTDPLSFFGVALIIVVWMGVPFVAFTLYAGLTQVPGEVVEAAQIDGASAWQRFRHVLVPFLRPVILILTALSVLWDFRVFTQFYVLQKAGGISRDTNVLGVYAYRVAFGENKFDLGAAVAAVMVLITLIFTVFYLRQITRQEEL</sequence>
<keyword evidence="5 7" id="KW-1133">Transmembrane helix</keyword>
<dbReference type="InterPro" id="IPR000515">
    <property type="entry name" value="MetI-like"/>
</dbReference>
<dbReference type="PANTHER" id="PTHR43227">
    <property type="entry name" value="BLL4140 PROTEIN"/>
    <property type="match status" value="1"/>
</dbReference>
<comment type="caution">
    <text evidence="9">The sequence shown here is derived from an EMBL/GenBank/DDBJ whole genome shotgun (WGS) entry which is preliminary data.</text>
</comment>
<organism evidence="9 10">
    <name type="scientific">Kineosporia succinea</name>
    <dbReference type="NCBI Taxonomy" id="84632"/>
    <lineage>
        <taxon>Bacteria</taxon>
        <taxon>Bacillati</taxon>
        <taxon>Actinomycetota</taxon>
        <taxon>Actinomycetes</taxon>
        <taxon>Kineosporiales</taxon>
        <taxon>Kineosporiaceae</taxon>
        <taxon>Kineosporia</taxon>
    </lineage>
</organism>
<reference evidence="9 10" key="1">
    <citation type="submission" date="2023-07" db="EMBL/GenBank/DDBJ databases">
        <title>Sequencing the genomes of 1000 actinobacteria strains.</title>
        <authorList>
            <person name="Klenk H.-P."/>
        </authorList>
    </citation>
    <scope>NUCLEOTIDE SEQUENCE [LARGE SCALE GENOMIC DNA]</scope>
    <source>
        <strain evidence="9 10">DSM 44388</strain>
    </source>
</reference>
<dbReference type="InterPro" id="IPR035906">
    <property type="entry name" value="MetI-like_sf"/>
</dbReference>
<evidence type="ECO:0000313" key="10">
    <source>
        <dbReference type="Proteomes" id="UP001235712"/>
    </source>
</evidence>
<dbReference type="Pfam" id="PF00528">
    <property type="entry name" value="BPD_transp_1"/>
    <property type="match status" value="1"/>
</dbReference>
<evidence type="ECO:0000256" key="4">
    <source>
        <dbReference type="ARBA" id="ARBA00022692"/>
    </source>
</evidence>
<feature type="transmembrane region" description="Helical" evidence="7">
    <location>
        <begin position="73"/>
        <end position="99"/>
    </location>
</feature>
<dbReference type="PROSITE" id="PS50928">
    <property type="entry name" value="ABC_TM1"/>
    <property type="match status" value="1"/>
</dbReference>
<evidence type="ECO:0000256" key="2">
    <source>
        <dbReference type="ARBA" id="ARBA00022448"/>
    </source>
</evidence>
<keyword evidence="10" id="KW-1185">Reference proteome</keyword>
<evidence type="ECO:0000256" key="6">
    <source>
        <dbReference type="ARBA" id="ARBA00023136"/>
    </source>
</evidence>
<evidence type="ECO:0000256" key="3">
    <source>
        <dbReference type="ARBA" id="ARBA00022475"/>
    </source>
</evidence>
<evidence type="ECO:0000256" key="7">
    <source>
        <dbReference type="RuleBase" id="RU363032"/>
    </source>
</evidence>
<evidence type="ECO:0000256" key="1">
    <source>
        <dbReference type="ARBA" id="ARBA00004651"/>
    </source>
</evidence>
<keyword evidence="2 7" id="KW-0813">Transport</keyword>
<dbReference type="Gene3D" id="1.10.3720.10">
    <property type="entry name" value="MetI-like"/>
    <property type="match status" value="1"/>
</dbReference>
<keyword evidence="4 7" id="KW-0812">Transmembrane</keyword>
<gene>
    <name evidence="9" type="ORF">J2S57_003872</name>
</gene>